<proteinExistence type="predicted"/>
<comment type="caution">
    <text evidence="1">The sequence shown here is derived from an EMBL/GenBank/DDBJ whole genome shotgun (WGS) entry which is preliminary data.</text>
</comment>
<gene>
    <name evidence="1" type="ORF">KC729_05705</name>
</gene>
<reference evidence="1" key="2">
    <citation type="journal article" date="2021" name="Microbiome">
        <title>Successional dynamics and alternative stable states in a saline activated sludge microbial community over 9 years.</title>
        <authorList>
            <person name="Wang Y."/>
            <person name="Ye J."/>
            <person name="Ju F."/>
            <person name="Liu L."/>
            <person name="Boyd J.A."/>
            <person name="Deng Y."/>
            <person name="Parks D.H."/>
            <person name="Jiang X."/>
            <person name="Yin X."/>
            <person name="Woodcroft B.J."/>
            <person name="Tyson G.W."/>
            <person name="Hugenholtz P."/>
            <person name="Polz M.F."/>
            <person name="Zhang T."/>
        </authorList>
    </citation>
    <scope>NUCLEOTIDE SEQUENCE</scope>
    <source>
        <strain evidence="1">HKST-UBA01</strain>
    </source>
</reference>
<dbReference type="EMBL" id="JAGQHR010000118">
    <property type="protein sequence ID" value="MCA9727160.1"/>
    <property type="molecule type" value="Genomic_DNA"/>
</dbReference>
<evidence type="ECO:0000313" key="2">
    <source>
        <dbReference type="Proteomes" id="UP000697710"/>
    </source>
</evidence>
<dbReference type="AlphaFoldDB" id="A0A956LZM6"/>
<name>A0A956LZM6_UNCEI</name>
<dbReference type="Proteomes" id="UP000697710">
    <property type="component" value="Unassembled WGS sequence"/>
</dbReference>
<accession>A0A956LZM6</accession>
<sequence>MLGGAAAGTARAEGNLGLGIIAGEPTGISMKLWTSNRTALDGAVAWSFDEAVHLHADYLWHFFDRFDIDEGYLPLYVGVGGRTQLHDVGKDELGFRIPFGASYLFENAPVDIFGEVAPVMNVAPDTELKAEGAIGVRYFFGDVR</sequence>
<reference evidence="1" key="1">
    <citation type="submission" date="2020-04" db="EMBL/GenBank/DDBJ databases">
        <authorList>
            <person name="Zhang T."/>
        </authorList>
    </citation>
    <scope>NUCLEOTIDE SEQUENCE</scope>
    <source>
        <strain evidence="1">HKST-UBA01</strain>
    </source>
</reference>
<organism evidence="1 2">
    <name type="scientific">Eiseniibacteriota bacterium</name>
    <dbReference type="NCBI Taxonomy" id="2212470"/>
    <lineage>
        <taxon>Bacteria</taxon>
        <taxon>Candidatus Eiseniibacteriota</taxon>
    </lineage>
</organism>
<protein>
    <submittedName>
        <fullName evidence="1">Uncharacterized protein</fullName>
    </submittedName>
</protein>
<evidence type="ECO:0000313" key="1">
    <source>
        <dbReference type="EMBL" id="MCA9727160.1"/>
    </source>
</evidence>